<feature type="domain" description="Hydantoinase A/oxoprolinase" evidence="1">
    <location>
        <begin position="203"/>
        <end position="509"/>
    </location>
</feature>
<dbReference type="Gene3D" id="3.30.420.40">
    <property type="match status" value="1"/>
</dbReference>
<dbReference type="InterPro" id="IPR002821">
    <property type="entry name" value="Hydantoinase_A"/>
</dbReference>
<dbReference type="PANTHER" id="PTHR11365">
    <property type="entry name" value="5-OXOPROLINASE RELATED"/>
    <property type="match status" value="1"/>
</dbReference>
<protein>
    <submittedName>
        <fullName evidence="3">Hydantoinase/oxoprolinase</fullName>
    </submittedName>
</protein>
<evidence type="ECO:0000259" key="2">
    <source>
        <dbReference type="Pfam" id="PF05378"/>
    </source>
</evidence>
<dbReference type="InterPro" id="IPR008040">
    <property type="entry name" value="Hydant_A_N"/>
</dbReference>
<dbReference type="EMBL" id="AAYG02000015">
    <property type="protein sequence ID" value="EDN77661.1"/>
    <property type="molecule type" value="Genomic_DNA"/>
</dbReference>
<evidence type="ECO:0000313" key="3">
    <source>
        <dbReference type="EMBL" id="EDN77661.1"/>
    </source>
</evidence>
<dbReference type="GO" id="GO:0005829">
    <property type="term" value="C:cytosol"/>
    <property type="evidence" value="ECO:0007669"/>
    <property type="project" value="TreeGrafter"/>
</dbReference>
<dbReference type="Proteomes" id="UP000004410">
    <property type="component" value="Unassembled WGS sequence"/>
</dbReference>
<dbReference type="InterPro" id="IPR043129">
    <property type="entry name" value="ATPase_NBD"/>
</dbReference>
<dbReference type="InterPro" id="IPR045079">
    <property type="entry name" value="Oxoprolinase-like"/>
</dbReference>
<evidence type="ECO:0000313" key="4">
    <source>
        <dbReference type="Proteomes" id="UP000004410"/>
    </source>
</evidence>
<dbReference type="GO" id="GO:0006749">
    <property type="term" value="P:glutathione metabolic process"/>
    <property type="evidence" value="ECO:0007669"/>
    <property type="project" value="TreeGrafter"/>
</dbReference>
<dbReference type="SUPFAM" id="SSF53067">
    <property type="entry name" value="Actin-like ATPase domain"/>
    <property type="match status" value="1"/>
</dbReference>
<comment type="caution">
    <text evidence="3">The sequence shown here is derived from an EMBL/GenBank/DDBJ whole genome shotgun (WGS) entry which is preliminary data.</text>
</comment>
<name>A7B342_MEDG7</name>
<dbReference type="Pfam" id="PF05378">
    <property type="entry name" value="Hydant_A_N"/>
    <property type="match status" value="1"/>
</dbReference>
<evidence type="ECO:0000259" key="1">
    <source>
        <dbReference type="Pfam" id="PF01968"/>
    </source>
</evidence>
<dbReference type="PANTHER" id="PTHR11365:SF23">
    <property type="entry name" value="HYPOTHETICAL 5-OXOPROLINASE (EUROFUNG)-RELATED"/>
    <property type="match status" value="1"/>
</dbReference>
<gene>
    <name evidence="3" type="ORF">RUMGNA_01970</name>
</gene>
<reference evidence="3 4" key="1">
    <citation type="submission" date="2007-04" db="EMBL/GenBank/DDBJ databases">
        <authorList>
            <person name="Fulton L."/>
            <person name="Clifton S."/>
            <person name="Fulton B."/>
            <person name="Xu J."/>
            <person name="Minx P."/>
            <person name="Pepin K.H."/>
            <person name="Johnson M."/>
            <person name="Thiruvilangam P."/>
            <person name="Bhonagiri V."/>
            <person name="Nash W.E."/>
            <person name="Mardis E.R."/>
            <person name="Wilson R.K."/>
        </authorList>
    </citation>
    <scope>NUCLEOTIDE SEQUENCE [LARGE SCALE GENOMIC DNA]</scope>
    <source>
        <strain evidence="3 4">ATCC 29149</strain>
    </source>
</reference>
<dbReference type="PaxDb" id="411470-RUMGNA_01970"/>
<dbReference type="GO" id="GO:0017168">
    <property type="term" value="F:5-oxoprolinase (ATP-hydrolyzing) activity"/>
    <property type="evidence" value="ECO:0007669"/>
    <property type="project" value="TreeGrafter"/>
</dbReference>
<accession>A7B342</accession>
<organism evidence="3 4">
    <name type="scientific">Mediterraneibacter gnavus (strain ATCC 29149 / DSM 114966 / JCM 6515 / VPI C7-9)</name>
    <name type="common">Ruminococcus gnavus</name>
    <dbReference type="NCBI Taxonomy" id="411470"/>
    <lineage>
        <taxon>Bacteria</taxon>
        <taxon>Bacillati</taxon>
        <taxon>Bacillota</taxon>
        <taxon>Clostridia</taxon>
        <taxon>Lachnospirales</taxon>
        <taxon>Lachnospiraceae</taxon>
        <taxon>Mediterraneibacter</taxon>
    </lineage>
</organism>
<dbReference type="AlphaFoldDB" id="A7B342"/>
<feature type="domain" description="Hydantoinase/oxoprolinase N-terminal" evidence="2">
    <location>
        <begin position="14"/>
        <end position="184"/>
    </location>
</feature>
<proteinExistence type="predicted"/>
<dbReference type="eggNOG" id="COG0145">
    <property type="taxonomic scope" value="Bacteria"/>
</dbReference>
<sequence>MVKEEFQMSDRKVRMGIDVGGTHTKAVAIDNATHEIIGKSSVKTTHDDKAGVATGVVQAFQNCLRENGIDPKDVIFVAHSTTQATNALIEGDVANVGVIGVGPKGVGGWIAKAQTNMKDINLGSGRFIRLKNRFICDENLSDQLVTDTIKSLVGDGAQVIVASESYGVDDMENETGICKIAKDMGLEATAASEITKLYGLTRRTRTAAINASILPKMLNTANSTEQSVKSAGVEVPLMIMRGDGGVMEISEMKKRPVLTMLSGPAASVMGSLMYLRASNGVYFEVGGTTTNIGVIKDGRPAIDYSNVGGHRTYISSLDVRVLGVAGGSMVRADKSGVKDVGPRSAHIAGMDYAVFTPEEEIVDPKVVFFSPKEGDPADYVAIELKSGKRITITNTCAANVLGLIKPEYFAYGNANAARKAMQPLADYMGKTVEEVAEQILTRAYEKIEPIIMELAEKYRLEKDQISLVGVGGGAASLIGFCSDKMGLRYSIPDNAEVISSIGVALAMVRDVVERVVPNPTPEDIRSIKAEAIDKAVESGAAADSVDVHIEIDPQTSKLTAIALGSTEVKTTDLLKECTAEEARQLAAEDLKEEPSAIKEECATKNFYVFGTDRKGKHPVRILDKKGFIKVQRNDGKALLCKAGSYRNVVSQMWEELAIYQQDAILRPDYYICAGARVMDFSGSVDLDKIMMLMEVEMQMINPSDDVIIVGAKNSL</sequence>
<dbReference type="Pfam" id="PF01968">
    <property type="entry name" value="Hydantoinase_A"/>
    <property type="match status" value="1"/>
</dbReference>
<reference evidence="3 4" key="2">
    <citation type="submission" date="2007-06" db="EMBL/GenBank/DDBJ databases">
        <title>Draft genome sequence of Ruminococcus gnavus (ATCC 29149).</title>
        <authorList>
            <person name="Sudarsanam P."/>
            <person name="Ley R."/>
            <person name="Guruge J."/>
            <person name="Turnbaugh P.J."/>
            <person name="Mahowald M."/>
            <person name="Liep D."/>
            <person name="Gordon J."/>
        </authorList>
    </citation>
    <scope>NUCLEOTIDE SEQUENCE [LARGE SCALE GENOMIC DNA]</scope>
    <source>
        <strain evidence="3 4">ATCC 29149</strain>
    </source>
</reference>